<dbReference type="EMBL" id="JAQQWK010000011">
    <property type="protein sequence ID" value="KAK8023905.1"/>
    <property type="molecule type" value="Genomic_DNA"/>
</dbReference>
<feature type="compositionally biased region" description="Acidic residues" evidence="1">
    <location>
        <begin position="243"/>
        <end position="254"/>
    </location>
</feature>
<name>A0ABR1S169_9PEZI</name>
<accession>A0ABR1S169</accession>
<feature type="region of interest" description="Disordered" evidence="1">
    <location>
        <begin position="288"/>
        <end position="308"/>
    </location>
</feature>
<evidence type="ECO:0000313" key="2">
    <source>
        <dbReference type="EMBL" id="KAK8023905.1"/>
    </source>
</evidence>
<sequence>MPGRKRITNVLYHGYASGMCWETKPEWDQQRNANISRKLLENADMDKLNKSLRDALKPPNYMGLPSLKKDVIDEHFALIYDYASHNVKRCANMDPVAFFAAAKHPFAWAGPIDPEHLWKFTYRALMARDIFLDILAGDEHTPSSSMVQYLDAYKDAFFHEYDQGYGDAYLALPAGQQDPEALAHTHARRAEISRVTALYFPLELTCAGGKGDGTDRQVVVDPSRATSSRHVFRKNNNDKPLDSSDDEDSEDDGEEKQKAADAEEEAAEEEYQKRLHAYELKYDIYMGRHPRNLEEDTEMSDVISKLGM</sequence>
<reference evidence="2 3" key="1">
    <citation type="submission" date="2023-01" db="EMBL/GenBank/DDBJ databases">
        <title>Analysis of 21 Apiospora genomes using comparative genomics revels a genus with tremendous synthesis potential of carbohydrate active enzymes and secondary metabolites.</title>
        <authorList>
            <person name="Sorensen T."/>
        </authorList>
    </citation>
    <scope>NUCLEOTIDE SEQUENCE [LARGE SCALE GENOMIC DNA]</scope>
    <source>
        <strain evidence="2 3">CBS 33761</strain>
    </source>
</reference>
<evidence type="ECO:0000313" key="3">
    <source>
        <dbReference type="Proteomes" id="UP001444661"/>
    </source>
</evidence>
<dbReference type="Proteomes" id="UP001444661">
    <property type="component" value="Unassembled WGS sequence"/>
</dbReference>
<evidence type="ECO:0000256" key="1">
    <source>
        <dbReference type="SAM" id="MobiDB-lite"/>
    </source>
</evidence>
<comment type="caution">
    <text evidence="2">The sequence shown here is derived from an EMBL/GenBank/DDBJ whole genome shotgun (WGS) entry which is preliminary data.</text>
</comment>
<organism evidence="2 3">
    <name type="scientific">Apiospora rasikravindrae</name>
    <dbReference type="NCBI Taxonomy" id="990691"/>
    <lineage>
        <taxon>Eukaryota</taxon>
        <taxon>Fungi</taxon>
        <taxon>Dikarya</taxon>
        <taxon>Ascomycota</taxon>
        <taxon>Pezizomycotina</taxon>
        <taxon>Sordariomycetes</taxon>
        <taxon>Xylariomycetidae</taxon>
        <taxon>Amphisphaeriales</taxon>
        <taxon>Apiosporaceae</taxon>
        <taxon>Apiospora</taxon>
    </lineage>
</organism>
<protein>
    <submittedName>
        <fullName evidence="2">Uncharacterized protein</fullName>
    </submittedName>
</protein>
<proteinExistence type="predicted"/>
<feature type="region of interest" description="Disordered" evidence="1">
    <location>
        <begin position="211"/>
        <end position="272"/>
    </location>
</feature>
<gene>
    <name evidence="2" type="ORF">PG993_011971</name>
</gene>
<keyword evidence="3" id="KW-1185">Reference proteome</keyword>